<dbReference type="EMBL" id="JACEIB010000005">
    <property type="protein sequence ID" value="MBA2934009.1"/>
    <property type="molecule type" value="Genomic_DNA"/>
</dbReference>
<organism evidence="1 2">
    <name type="scientific">Sphingomonas chungangi</name>
    <dbReference type="NCBI Taxonomy" id="2683589"/>
    <lineage>
        <taxon>Bacteria</taxon>
        <taxon>Pseudomonadati</taxon>
        <taxon>Pseudomonadota</taxon>
        <taxon>Alphaproteobacteria</taxon>
        <taxon>Sphingomonadales</taxon>
        <taxon>Sphingomonadaceae</taxon>
        <taxon>Sphingomonas</taxon>
    </lineage>
</organism>
<protein>
    <submittedName>
        <fullName evidence="1">HAD family hydrolase</fullName>
    </submittedName>
</protein>
<keyword evidence="2" id="KW-1185">Reference proteome</keyword>
<sequence length="216" mass="24194">MTRPLLITDCDEVLLHMVAHFRDWLAEAHGIDFAVEHENWGDALVRKETGEKVAMEEVWPFVDGFFDTEMERQTPVKGVIEALDRITAHADIVVLTNLPDHRRQPRIDQLARHGIGHEVYTNQGGKGEALNAILEAHKPPVALFVDDLSYQHHSVAKAAPQVWRLHMVAEPLVAQHRPKAADAHARIDDWAEAADWILARFAAGQPAPLTESVNEA</sequence>
<comment type="caution">
    <text evidence="1">The sequence shown here is derived from an EMBL/GenBank/DDBJ whole genome shotgun (WGS) entry which is preliminary data.</text>
</comment>
<dbReference type="InterPro" id="IPR036412">
    <property type="entry name" value="HAD-like_sf"/>
</dbReference>
<dbReference type="Proteomes" id="UP000570166">
    <property type="component" value="Unassembled WGS sequence"/>
</dbReference>
<accession>A0A838L6C4</accession>
<evidence type="ECO:0000313" key="1">
    <source>
        <dbReference type="EMBL" id="MBA2934009.1"/>
    </source>
</evidence>
<gene>
    <name evidence="1" type="ORF">HZF05_07840</name>
</gene>
<name>A0A838L6C4_9SPHN</name>
<dbReference type="SUPFAM" id="SSF56784">
    <property type="entry name" value="HAD-like"/>
    <property type="match status" value="1"/>
</dbReference>
<dbReference type="AlphaFoldDB" id="A0A838L6C4"/>
<evidence type="ECO:0000313" key="2">
    <source>
        <dbReference type="Proteomes" id="UP000570166"/>
    </source>
</evidence>
<keyword evidence="1" id="KW-0378">Hydrolase</keyword>
<dbReference type="RefSeq" id="WP_160366239.1">
    <property type="nucleotide sequence ID" value="NZ_JACEIB010000005.1"/>
</dbReference>
<dbReference type="GO" id="GO:0016787">
    <property type="term" value="F:hydrolase activity"/>
    <property type="evidence" value="ECO:0007669"/>
    <property type="project" value="UniProtKB-KW"/>
</dbReference>
<reference evidence="1 2" key="1">
    <citation type="submission" date="2020-07" db="EMBL/GenBank/DDBJ databases">
        <authorList>
            <person name="Sun Q."/>
        </authorList>
    </citation>
    <scope>NUCLEOTIDE SEQUENCE [LARGE SCALE GENOMIC DNA]</scope>
    <source>
        <strain evidence="1 2">CGMCC 1.13654</strain>
    </source>
</reference>
<proteinExistence type="predicted"/>